<evidence type="ECO:0000313" key="1">
    <source>
        <dbReference type="EMBL" id="GGD63165.1"/>
    </source>
</evidence>
<dbReference type="SUPFAM" id="SSF52317">
    <property type="entry name" value="Class I glutamine amidotransferase-like"/>
    <property type="match status" value="1"/>
</dbReference>
<dbReference type="GO" id="GO:0016787">
    <property type="term" value="F:hydrolase activity"/>
    <property type="evidence" value="ECO:0007669"/>
    <property type="project" value="UniProtKB-KW"/>
</dbReference>
<dbReference type="PANTHER" id="PTHR43235">
    <property type="entry name" value="GLUTAMINE AMIDOTRANSFERASE PB2B2.05-RELATED"/>
    <property type="match status" value="1"/>
</dbReference>
<comment type="caution">
    <text evidence="1">The sequence shown here is derived from an EMBL/GenBank/DDBJ whole genome shotgun (WGS) entry which is preliminary data.</text>
</comment>
<reference evidence="2" key="1">
    <citation type="journal article" date="2019" name="Int. J. Syst. Evol. Microbiol.">
        <title>The Global Catalogue of Microorganisms (GCM) 10K type strain sequencing project: providing services to taxonomists for standard genome sequencing and annotation.</title>
        <authorList>
            <consortium name="The Broad Institute Genomics Platform"/>
            <consortium name="The Broad Institute Genome Sequencing Center for Infectious Disease"/>
            <person name="Wu L."/>
            <person name="Ma J."/>
        </authorList>
    </citation>
    <scope>NUCLEOTIDE SEQUENCE [LARGE SCALE GENOMIC DNA]</scope>
    <source>
        <strain evidence="2">CGMCC 1.12923</strain>
    </source>
</reference>
<dbReference type="PANTHER" id="PTHR43235:SF1">
    <property type="entry name" value="GLUTAMINE AMIDOTRANSFERASE PB2B2.05-RELATED"/>
    <property type="match status" value="1"/>
</dbReference>
<dbReference type="PROSITE" id="PS51273">
    <property type="entry name" value="GATASE_TYPE_1"/>
    <property type="match status" value="1"/>
</dbReference>
<gene>
    <name evidence="1" type="primary">guaA</name>
    <name evidence="1" type="ORF">GCM10011357_18060</name>
</gene>
<protein>
    <submittedName>
        <fullName evidence="1">Gamma-glutamyl-gamma-aminobutyrate hydrolase</fullName>
    </submittedName>
</protein>
<dbReference type="EMBL" id="BMGJ01000006">
    <property type="protein sequence ID" value="GGD63165.1"/>
    <property type="molecule type" value="Genomic_DNA"/>
</dbReference>
<evidence type="ECO:0000313" key="2">
    <source>
        <dbReference type="Proteomes" id="UP000614272"/>
    </source>
</evidence>
<name>A0ABQ1RAF3_9ALTE</name>
<dbReference type="Proteomes" id="UP000614272">
    <property type="component" value="Unassembled WGS sequence"/>
</dbReference>
<dbReference type="Pfam" id="PF07722">
    <property type="entry name" value="Peptidase_C26"/>
    <property type="match status" value="1"/>
</dbReference>
<dbReference type="InterPro" id="IPR044668">
    <property type="entry name" value="PuuD-like"/>
</dbReference>
<sequence length="263" mass="29471">MMKESNSDNILIIGICADVHRQGVHNYHQAGDKYVRALTSLSDKVIPVIIPALFNELSEQAQDTLLSGLDGIMLTGSYSNLHPSYYQSDLPDDDDAQRDPHRDASNWKLIEKVLAADIPLLGICRGFQELNVYFGGSLHHRIHEVAGLMDHREDKSLPLEQQYAYAHPVALQENGILASWFAPRTEIRVNSIHMQGINTLGNKLNVEATAPDGLVEAFSCPNYRFMVAVQWHPEWQPDNYADNASVIQGFIQACAEYKNRSSQ</sequence>
<dbReference type="InterPro" id="IPR011697">
    <property type="entry name" value="Peptidase_C26"/>
</dbReference>
<keyword evidence="1" id="KW-0378">Hydrolase</keyword>
<dbReference type="CDD" id="cd01745">
    <property type="entry name" value="GATase1_2"/>
    <property type="match status" value="1"/>
</dbReference>
<accession>A0ABQ1RAF3</accession>
<dbReference type="Gene3D" id="3.40.50.880">
    <property type="match status" value="1"/>
</dbReference>
<keyword evidence="2" id="KW-1185">Reference proteome</keyword>
<dbReference type="InterPro" id="IPR029062">
    <property type="entry name" value="Class_I_gatase-like"/>
</dbReference>
<organism evidence="1 2">
    <name type="scientific">Lacimicrobium alkaliphilum</name>
    <dbReference type="NCBI Taxonomy" id="1526571"/>
    <lineage>
        <taxon>Bacteria</taxon>
        <taxon>Pseudomonadati</taxon>
        <taxon>Pseudomonadota</taxon>
        <taxon>Gammaproteobacteria</taxon>
        <taxon>Alteromonadales</taxon>
        <taxon>Alteromonadaceae</taxon>
        <taxon>Lacimicrobium</taxon>
    </lineage>
</organism>
<proteinExistence type="predicted"/>